<evidence type="ECO:0000313" key="2">
    <source>
        <dbReference type="EMBL" id="GGW58450.1"/>
    </source>
</evidence>
<evidence type="ECO:0000313" key="3">
    <source>
        <dbReference type="Proteomes" id="UP000620224"/>
    </source>
</evidence>
<dbReference type="RefSeq" id="WP_190016614.1">
    <property type="nucleotide sequence ID" value="NZ_BMUE01000008.1"/>
</dbReference>
<name>A0A918J7Z6_9ACTN</name>
<dbReference type="AlphaFoldDB" id="A0A918J7Z6"/>
<sequence length="94" mass="10265">MRAWQTAQGRFARWAADGTFDRLLAVAQTRAEVDWLEELKQQGAVTATGDGAGAVGGNVSSRAPAPGGRRERPFADRRVKLWRSKRSWAPGASR</sequence>
<reference evidence="2 3" key="1">
    <citation type="journal article" date="2014" name="Int. J. Syst. Evol. Microbiol.">
        <title>Complete genome sequence of Corynebacterium casei LMG S-19264T (=DSM 44701T), isolated from a smear-ripened cheese.</title>
        <authorList>
            <consortium name="US DOE Joint Genome Institute (JGI-PGF)"/>
            <person name="Walter F."/>
            <person name="Albersmeier A."/>
            <person name="Kalinowski J."/>
            <person name="Ruckert C."/>
        </authorList>
    </citation>
    <scope>NUCLEOTIDE SEQUENCE [LARGE SCALE GENOMIC DNA]</scope>
    <source>
        <strain evidence="2 3">JCM 4490</strain>
    </source>
</reference>
<dbReference type="Proteomes" id="UP000620224">
    <property type="component" value="Unassembled WGS sequence"/>
</dbReference>
<feature type="region of interest" description="Disordered" evidence="1">
    <location>
        <begin position="47"/>
        <end position="78"/>
    </location>
</feature>
<proteinExistence type="predicted"/>
<gene>
    <name evidence="2" type="ORF">GCM10010503_39390</name>
</gene>
<accession>A0A918J7Z6</accession>
<comment type="caution">
    <text evidence="2">The sequence shown here is derived from an EMBL/GenBank/DDBJ whole genome shotgun (WGS) entry which is preliminary data.</text>
</comment>
<keyword evidence="3" id="KW-1185">Reference proteome</keyword>
<organism evidence="2 3">
    <name type="scientific">Streptomyces lucensis JCM 4490</name>
    <dbReference type="NCBI Taxonomy" id="1306176"/>
    <lineage>
        <taxon>Bacteria</taxon>
        <taxon>Bacillati</taxon>
        <taxon>Actinomycetota</taxon>
        <taxon>Actinomycetes</taxon>
        <taxon>Kitasatosporales</taxon>
        <taxon>Streptomycetaceae</taxon>
        <taxon>Streptomyces</taxon>
    </lineage>
</organism>
<protein>
    <submittedName>
        <fullName evidence="2">Uncharacterized protein</fullName>
    </submittedName>
</protein>
<dbReference type="EMBL" id="BMUE01000008">
    <property type="protein sequence ID" value="GGW58450.1"/>
    <property type="molecule type" value="Genomic_DNA"/>
</dbReference>
<feature type="compositionally biased region" description="Basic and acidic residues" evidence="1">
    <location>
        <begin position="68"/>
        <end position="78"/>
    </location>
</feature>
<evidence type="ECO:0000256" key="1">
    <source>
        <dbReference type="SAM" id="MobiDB-lite"/>
    </source>
</evidence>